<feature type="transmembrane region" description="Helical" evidence="10">
    <location>
        <begin position="171"/>
        <end position="194"/>
    </location>
</feature>
<evidence type="ECO:0000313" key="14">
    <source>
        <dbReference type="Proteomes" id="UP000414364"/>
    </source>
</evidence>
<dbReference type="PANTHER" id="PTHR32502:SF8">
    <property type="entry name" value="N-ACETYLGALACTOSAMINE PERMEASE IIC COMPONENT 1"/>
    <property type="match status" value="1"/>
</dbReference>
<name>A0A5P0ZW79_9LACO</name>
<keyword evidence="6 10" id="KW-0812">Transmembrane</keyword>
<dbReference type="OrthoDB" id="7058816at2"/>
<evidence type="ECO:0000256" key="6">
    <source>
        <dbReference type="ARBA" id="ARBA00022692"/>
    </source>
</evidence>
<gene>
    <name evidence="12" type="ORF">FHL05_05185</name>
    <name evidence="11" type="ORF">FHL06_03395</name>
</gene>
<keyword evidence="5" id="KW-0598">Phosphotransferase system</keyword>
<evidence type="ECO:0000256" key="4">
    <source>
        <dbReference type="ARBA" id="ARBA00022597"/>
    </source>
</evidence>
<dbReference type="RefSeq" id="WP_153384844.1">
    <property type="nucleotide sequence ID" value="NZ_VDFO01000015.1"/>
</dbReference>
<dbReference type="InterPro" id="IPR004700">
    <property type="entry name" value="PTS_IIC_man"/>
</dbReference>
<dbReference type="Proteomes" id="UP000414364">
    <property type="component" value="Unassembled WGS sequence"/>
</dbReference>
<keyword evidence="4 12" id="KW-0762">Sugar transport</keyword>
<keyword evidence="8 10" id="KW-0472">Membrane</keyword>
<dbReference type="PROSITE" id="PS51106">
    <property type="entry name" value="PTS_EIIC_TYPE_4"/>
    <property type="match status" value="1"/>
</dbReference>
<comment type="subcellular location">
    <subcellularLocation>
        <location evidence="1">Cell membrane</location>
        <topology evidence="1">Multi-pass membrane protein</topology>
    </subcellularLocation>
</comment>
<evidence type="ECO:0000256" key="1">
    <source>
        <dbReference type="ARBA" id="ARBA00004651"/>
    </source>
</evidence>
<dbReference type="GO" id="GO:0009401">
    <property type="term" value="P:phosphoenolpyruvate-dependent sugar phosphotransferase system"/>
    <property type="evidence" value="ECO:0007669"/>
    <property type="project" value="UniProtKB-KW"/>
</dbReference>
<keyword evidence="2" id="KW-0813">Transport</keyword>
<dbReference type="EMBL" id="VDFO01000015">
    <property type="protein sequence ID" value="MQS97281.1"/>
    <property type="molecule type" value="Genomic_DNA"/>
</dbReference>
<feature type="transmembrane region" description="Helical" evidence="10">
    <location>
        <begin position="46"/>
        <end position="66"/>
    </location>
</feature>
<protein>
    <submittedName>
        <fullName evidence="12">PTS sugar transporter subunit IIC</fullName>
    </submittedName>
</protein>
<keyword evidence="13" id="KW-1185">Reference proteome</keyword>
<evidence type="ECO:0000256" key="8">
    <source>
        <dbReference type="ARBA" id="ARBA00023136"/>
    </source>
</evidence>
<evidence type="ECO:0000256" key="3">
    <source>
        <dbReference type="ARBA" id="ARBA00022475"/>
    </source>
</evidence>
<evidence type="ECO:0000256" key="7">
    <source>
        <dbReference type="ARBA" id="ARBA00022989"/>
    </source>
</evidence>
<feature type="transmembrane region" description="Helical" evidence="10">
    <location>
        <begin position="206"/>
        <end position="235"/>
    </location>
</feature>
<dbReference type="Pfam" id="PF03609">
    <property type="entry name" value="EII-Sor"/>
    <property type="match status" value="1"/>
</dbReference>
<feature type="transmembrane region" description="Helical" evidence="10">
    <location>
        <begin position="139"/>
        <end position="159"/>
    </location>
</feature>
<feature type="compositionally biased region" description="Acidic residues" evidence="9">
    <location>
        <begin position="267"/>
        <end position="276"/>
    </location>
</feature>
<evidence type="ECO:0000313" key="11">
    <source>
        <dbReference type="EMBL" id="MQS75439.1"/>
    </source>
</evidence>
<evidence type="ECO:0000313" key="13">
    <source>
        <dbReference type="Proteomes" id="UP000371423"/>
    </source>
</evidence>
<feature type="region of interest" description="Disordered" evidence="9">
    <location>
        <begin position="256"/>
        <end position="276"/>
    </location>
</feature>
<comment type="caution">
    <text evidence="12">The sequence shown here is derived from an EMBL/GenBank/DDBJ whole genome shotgun (WGS) entry which is preliminary data.</text>
</comment>
<feature type="transmembrane region" description="Helical" evidence="10">
    <location>
        <begin position="73"/>
        <end position="93"/>
    </location>
</feature>
<sequence length="276" mass="29407">MYEAFAVALVVFLTVGGQELLGFSMLGRPIVIGPLVGLLLGDVKTGLMIGASLETIFMGIVNIGGASAAEPGLASALAVAFAIMMHGGLGVALPLAIPLGIIGLQIKTLIYVLIVGPFASKFDSMAAKGNQKGIVRLHYGLWTLQWFIYSLIPFFAMLFGSEATQKVLKMIPTIIVHGLTVAGNVLPAVGMAMLMKILWDKNISAFYFLGFILVAYLKMPLIAVAVMGTIIAILVAQRDYQIHNIGQKVAAKPVATNTNTSTTETKDEQENDDFFS</sequence>
<dbReference type="EMBL" id="VDFP01000004">
    <property type="protein sequence ID" value="MQS75439.1"/>
    <property type="molecule type" value="Genomic_DNA"/>
</dbReference>
<organism evidence="12 13">
    <name type="scientific">Companilactobacillus halodurans</name>
    <dbReference type="NCBI Taxonomy" id="2584183"/>
    <lineage>
        <taxon>Bacteria</taxon>
        <taxon>Bacillati</taxon>
        <taxon>Bacillota</taxon>
        <taxon>Bacilli</taxon>
        <taxon>Lactobacillales</taxon>
        <taxon>Lactobacillaceae</taxon>
        <taxon>Companilactobacillus</taxon>
    </lineage>
</organism>
<dbReference type="AlphaFoldDB" id="A0A5P0ZW79"/>
<dbReference type="PANTHER" id="PTHR32502">
    <property type="entry name" value="N-ACETYLGALACTOSAMINE PERMEASE II COMPONENT-RELATED"/>
    <property type="match status" value="1"/>
</dbReference>
<reference evidence="13 14" key="1">
    <citation type="journal article" date="2019" name="Syst. Appl. Microbiol.">
        <title>Polyphasic characterization of two novel Lactobacillus spp. isolated from blown salami packages: Description of Lactobacillus halodurans sp. nov. and Lactobacillus salsicarnum sp. nov.</title>
        <authorList>
            <person name="Schuster J.A."/>
            <person name="Klingl A."/>
            <person name="Vogel R.F."/>
            <person name="Ehrmann M.A."/>
        </authorList>
    </citation>
    <scope>NUCLEOTIDE SEQUENCE [LARGE SCALE GENOMIC DNA]</scope>
    <source>
        <strain evidence="12 13">TMW 1.1920</strain>
        <strain evidence="11 14">TMW 1.2172</strain>
    </source>
</reference>
<evidence type="ECO:0000256" key="9">
    <source>
        <dbReference type="SAM" id="MobiDB-lite"/>
    </source>
</evidence>
<keyword evidence="7 10" id="KW-1133">Transmembrane helix</keyword>
<accession>A0A5P0ZW79</accession>
<dbReference type="Proteomes" id="UP000371423">
    <property type="component" value="Unassembled WGS sequence"/>
</dbReference>
<dbReference type="InterPro" id="IPR050303">
    <property type="entry name" value="GatZ_KbaZ_carbometab"/>
</dbReference>
<evidence type="ECO:0000256" key="2">
    <source>
        <dbReference type="ARBA" id="ARBA00022448"/>
    </source>
</evidence>
<proteinExistence type="predicted"/>
<evidence type="ECO:0000256" key="10">
    <source>
        <dbReference type="SAM" id="Phobius"/>
    </source>
</evidence>
<evidence type="ECO:0000256" key="5">
    <source>
        <dbReference type="ARBA" id="ARBA00022683"/>
    </source>
</evidence>
<keyword evidence="3" id="KW-1003">Cell membrane</keyword>
<dbReference type="GO" id="GO:0005886">
    <property type="term" value="C:plasma membrane"/>
    <property type="evidence" value="ECO:0007669"/>
    <property type="project" value="UniProtKB-SubCell"/>
</dbReference>
<feature type="transmembrane region" description="Helical" evidence="10">
    <location>
        <begin position="99"/>
        <end position="119"/>
    </location>
</feature>
<evidence type="ECO:0000313" key="12">
    <source>
        <dbReference type="EMBL" id="MQS97281.1"/>
    </source>
</evidence>